<dbReference type="InterPro" id="IPR024072">
    <property type="entry name" value="DHFR-like_dom_sf"/>
</dbReference>
<accession>A0A7Z0D940</accession>
<dbReference type="GO" id="GO:0008703">
    <property type="term" value="F:5-amino-6-(5-phosphoribosylamino)uracil reductase activity"/>
    <property type="evidence" value="ECO:0007669"/>
    <property type="project" value="InterPro"/>
</dbReference>
<evidence type="ECO:0000313" key="6">
    <source>
        <dbReference type="Proteomes" id="UP000527616"/>
    </source>
</evidence>
<feature type="domain" description="Bacterial bifunctional deaminase-reductase C-terminal" evidence="4">
    <location>
        <begin position="25"/>
        <end position="223"/>
    </location>
</feature>
<reference evidence="5 6" key="1">
    <citation type="submission" date="2020-07" db="EMBL/GenBank/DDBJ databases">
        <title>Sequencing the genomes of 1000 actinobacteria strains.</title>
        <authorList>
            <person name="Klenk H.-P."/>
        </authorList>
    </citation>
    <scope>NUCLEOTIDE SEQUENCE [LARGE SCALE GENOMIC DNA]</scope>
    <source>
        <strain evidence="5 6">DSM 103164</strain>
    </source>
</reference>
<evidence type="ECO:0000259" key="4">
    <source>
        <dbReference type="Pfam" id="PF01872"/>
    </source>
</evidence>
<keyword evidence="3" id="KW-0560">Oxidoreductase</keyword>
<evidence type="ECO:0000313" key="5">
    <source>
        <dbReference type="EMBL" id="NYI71213.1"/>
    </source>
</evidence>
<organism evidence="5 6">
    <name type="scientific">Naumannella cuiyingiana</name>
    <dbReference type="NCBI Taxonomy" id="1347891"/>
    <lineage>
        <taxon>Bacteria</taxon>
        <taxon>Bacillati</taxon>
        <taxon>Actinomycetota</taxon>
        <taxon>Actinomycetes</taxon>
        <taxon>Propionibacteriales</taxon>
        <taxon>Propionibacteriaceae</taxon>
        <taxon>Naumannella</taxon>
    </lineage>
</organism>
<dbReference type="PANTHER" id="PTHR38011:SF7">
    <property type="entry name" value="2,5-DIAMINO-6-RIBOSYLAMINO-4(3H)-PYRIMIDINONE 5'-PHOSPHATE REDUCTASE"/>
    <property type="match status" value="1"/>
</dbReference>
<comment type="pathway">
    <text evidence="1">Cofactor biosynthesis; riboflavin biosynthesis.</text>
</comment>
<evidence type="ECO:0000256" key="1">
    <source>
        <dbReference type="ARBA" id="ARBA00005104"/>
    </source>
</evidence>
<dbReference type="AlphaFoldDB" id="A0A7Z0D940"/>
<name>A0A7Z0D940_9ACTN</name>
<evidence type="ECO:0000256" key="2">
    <source>
        <dbReference type="ARBA" id="ARBA00022857"/>
    </source>
</evidence>
<sequence length="238" mass="24964">MRQLYPEPADLGPLDAYALPAGRDWLRSNMVTSIDGAAQIDGRVGGLTGDADQAVLTALRALADVVLVGAQTVRVEGYGPLTLPPRLAELRTAAGRPAEPPLAIITRTARLDPGSPIFTDAATRPILIIPGGAAVPTAIRDSADILVAGDGELDLADAVRGLRELGLRQILSEGGPSTLGRLLAADLVDEVCVTTTPQIVAGDGARLTSGVPVSDRRFELARLLLADDQLFARWQRAR</sequence>
<keyword evidence="6" id="KW-1185">Reference proteome</keyword>
<dbReference type="SUPFAM" id="SSF53597">
    <property type="entry name" value="Dihydrofolate reductase-like"/>
    <property type="match status" value="1"/>
</dbReference>
<dbReference type="EMBL" id="JACBZS010000001">
    <property type="protein sequence ID" value="NYI71213.1"/>
    <property type="molecule type" value="Genomic_DNA"/>
</dbReference>
<keyword evidence="2" id="KW-0521">NADP</keyword>
<dbReference type="GO" id="GO:0009231">
    <property type="term" value="P:riboflavin biosynthetic process"/>
    <property type="evidence" value="ECO:0007669"/>
    <property type="project" value="InterPro"/>
</dbReference>
<dbReference type="Gene3D" id="3.40.430.10">
    <property type="entry name" value="Dihydrofolate Reductase, subunit A"/>
    <property type="match status" value="1"/>
</dbReference>
<comment type="caution">
    <text evidence="5">The sequence shown here is derived from an EMBL/GenBank/DDBJ whole genome shotgun (WGS) entry which is preliminary data.</text>
</comment>
<proteinExistence type="predicted"/>
<dbReference type="RefSeq" id="WP_179445066.1">
    <property type="nucleotide sequence ID" value="NZ_JACBZS010000001.1"/>
</dbReference>
<dbReference type="PANTHER" id="PTHR38011">
    <property type="entry name" value="DIHYDROFOLATE REDUCTASE FAMILY PROTEIN (AFU_ORTHOLOGUE AFUA_8G06820)"/>
    <property type="match status" value="1"/>
</dbReference>
<gene>
    <name evidence="5" type="ORF">GGQ54_001773</name>
</gene>
<dbReference type="NCBIfam" id="NF010663">
    <property type="entry name" value="PRK14059.1-1"/>
    <property type="match status" value="1"/>
</dbReference>
<dbReference type="InterPro" id="IPR002734">
    <property type="entry name" value="RibDG_C"/>
</dbReference>
<dbReference type="InterPro" id="IPR050765">
    <property type="entry name" value="Riboflavin_Biosynth_HTPR"/>
</dbReference>
<protein>
    <submittedName>
        <fullName evidence="5">Riboflavin biosynthesis pyrimidine reductase</fullName>
    </submittedName>
</protein>
<evidence type="ECO:0000256" key="3">
    <source>
        <dbReference type="ARBA" id="ARBA00023002"/>
    </source>
</evidence>
<dbReference type="Pfam" id="PF01872">
    <property type="entry name" value="RibD_C"/>
    <property type="match status" value="1"/>
</dbReference>
<dbReference type="Proteomes" id="UP000527616">
    <property type="component" value="Unassembled WGS sequence"/>
</dbReference>